<dbReference type="AlphaFoldDB" id="A0A4S8L3U5"/>
<feature type="region of interest" description="Disordered" evidence="1">
    <location>
        <begin position="86"/>
        <end position="239"/>
    </location>
</feature>
<accession>A0A4S8L3U5</accession>
<organism evidence="2 3">
    <name type="scientific">Dendrothele bispora (strain CBS 962.96)</name>
    <dbReference type="NCBI Taxonomy" id="1314807"/>
    <lineage>
        <taxon>Eukaryota</taxon>
        <taxon>Fungi</taxon>
        <taxon>Dikarya</taxon>
        <taxon>Basidiomycota</taxon>
        <taxon>Agaricomycotina</taxon>
        <taxon>Agaricomycetes</taxon>
        <taxon>Agaricomycetidae</taxon>
        <taxon>Agaricales</taxon>
        <taxon>Agaricales incertae sedis</taxon>
        <taxon>Dendrothele</taxon>
    </lineage>
</organism>
<dbReference type="Proteomes" id="UP000297245">
    <property type="component" value="Unassembled WGS sequence"/>
</dbReference>
<evidence type="ECO:0000313" key="3">
    <source>
        <dbReference type="Proteomes" id="UP000297245"/>
    </source>
</evidence>
<feature type="compositionally biased region" description="Basic and acidic residues" evidence="1">
    <location>
        <begin position="104"/>
        <end position="114"/>
    </location>
</feature>
<proteinExistence type="predicted"/>
<protein>
    <submittedName>
        <fullName evidence="2">Uncharacterized protein</fullName>
    </submittedName>
</protein>
<feature type="compositionally biased region" description="Basic and acidic residues" evidence="1">
    <location>
        <begin position="220"/>
        <end position="232"/>
    </location>
</feature>
<evidence type="ECO:0000313" key="2">
    <source>
        <dbReference type="EMBL" id="THU83216.1"/>
    </source>
</evidence>
<keyword evidence="3" id="KW-1185">Reference proteome</keyword>
<evidence type="ECO:0000256" key="1">
    <source>
        <dbReference type="SAM" id="MobiDB-lite"/>
    </source>
</evidence>
<feature type="compositionally biased region" description="Basic and acidic residues" evidence="1">
    <location>
        <begin position="121"/>
        <end position="138"/>
    </location>
</feature>
<sequence>MFKSGLLKELLRKRIQYWEALLKRMDLRSEEEEQMVLEEDMGPRIVSWSEKELKSTWSNQEAFPLVVGDEGTVLLTVQDIVLLKRQKARDGDSDRVDDDDDDDNRGHNKDNDSEHDIEDPPVDKGKSREKLTKERETQKATSMKESLPTPTLHVKVPKPAKAVTQKPGPSKPSISANSRRRALLAQSSATSRSRGKQGPAVDRSLALSYESGGHVQTGSKRKDVHVVEERGDKKKRRKL</sequence>
<name>A0A4S8L3U5_DENBC</name>
<gene>
    <name evidence="2" type="ORF">K435DRAFT_807677</name>
</gene>
<dbReference type="EMBL" id="ML179677">
    <property type="protein sequence ID" value="THU83216.1"/>
    <property type="molecule type" value="Genomic_DNA"/>
</dbReference>
<reference evidence="2 3" key="1">
    <citation type="journal article" date="2019" name="Nat. Ecol. Evol.">
        <title>Megaphylogeny resolves global patterns of mushroom evolution.</title>
        <authorList>
            <person name="Varga T."/>
            <person name="Krizsan K."/>
            <person name="Foldi C."/>
            <person name="Dima B."/>
            <person name="Sanchez-Garcia M."/>
            <person name="Sanchez-Ramirez S."/>
            <person name="Szollosi G.J."/>
            <person name="Szarkandi J.G."/>
            <person name="Papp V."/>
            <person name="Albert L."/>
            <person name="Andreopoulos W."/>
            <person name="Angelini C."/>
            <person name="Antonin V."/>
            <person name="Barry K.W."/>
            <person name="Bougher N.L."/>
            <person name="Buchanan P."/>
            <person name="Buyck B."/>
            <person name="Bense V."/>
            <person name="Catcheside P."/>
            <person name="Chovatia M."/>
            <person name="Cooper J."/>
            <person name="Damon W."/>
            <person name="Desjardin D."/>
            <person name="Finy P."/>
            <person name="Geml J."/>
            <person name="Haridas S."/>
            <person name="Hughes K."/>
            <person name="Justo A."/>
            <person name="Karasinski D."/>
            <person name="Kautmanova I."/>
            <person name="Kiss B."/>
            <person name="Kocsube S."/>
            <person name="Kotiranta H."/>
            <person name="LaButti K.M."/>
            <person name="Lechner B.E."/>
            <person name="Liimatainen K."/>
            <person name="Lipzen A."/>
            <person name="Lukacs Z."/>
            <person name="Mihaltcheva S."/>
            <person name="Morgado L.N."/>
            <person name="Niskanen T."/>
            <person name="Noordeloos M.E."/>
            <person name="Ohm R.A."/>
            <person name="Ortiz-Santana B."/>
            <person name="Ovrebo C."/>
            <person name="Racz N."/>
            <person name="Riley R."/>
            <person name="Savchenko A."/>
            <person name="Shiryaev A."/>
            <person name="Soop K."/>
            <person name="Spirin V."/>
            <person name="Szebenyi C."/>
            <person name="Tomsovsky M."/>
            <person name="Tulloss R.E."/>
            <person name="Uehling J."/>
            <person name="Grigoriev I.V."/>
            <person name="Vagvolgyi C."/>
            <person name="Papp T."/>
            <person name="Martin F.M."/>
            <person name="Miettinen O."/>
            <person name="Hibbett D.S."/>
            <person name="Nagy L.G."/>
        </authorList>
    </citation>
    <scope>NUCLEOTIDE SEQUENCE [LARGE SCALE GENOMIC DNA]</scope>
    <source>
        <strain evidence="2 3">CBS 962.96</strain>
    </source>
</reference>